<name>N6YA94_THAL4</name>
<dbReference type="EMBL" id="AMXE01000026">
    <property type="protein sequence ID" value="ENO88410.1"/>
    <property type="molecule type" value="Genomic_DNA"/>
</dbReference>
<dbReference type="InterPro" id="IPR024019">
    <property type="entry name" value="CHP04096"/>
</dbReference>
<reference evidence="1 2" key="1">
    <citation type="submission" date="2012-09" db="EMBL/GenBank/DDBJ databases">
        <title>Draft Genome Sequences of 6 Strains from Genus Thauera.</title>
        <authorList>
            <person name="Liu B."/>
            <person name="Shapleigh J.P."/>
            <person name="Frostegard A.H."/>
        </authorList>
    </citation>
    <scope>NUCLEOTIDE SEQUENCE [LARGE SCALE GENOMIC DNA]</scope>
    <source>
        <strain evidence="2">47Lol / DSM 12138</strain>
    </source>
</reference>
<dbReference type="AlphaFoldDB" id="N6YA94"/>
<accession>N6YA94</accession>
<proteinExistence type="predicted"/>
<gene>
    <name evidence="1" type="ORF">C666_08895</name>
</gene>
<evidence type="ECO:0008006" key="3">
    <source>
        <dbReference type="Google" id="ProtNLM"/>
    </source>
</evidence>
<sequence>MRPMIGKLVGDNLYIHRQHLESLPDKLRKAVTQAQRVAAEAFELANVFKIGASNRTVSLLRYPSFLEEPFPALAETWRVHLDSDRVSYRSYVDSLNPPILHRKELLLPPDHPEREVFAALTTQAEQLGLFGDHHLIGFKRTWEDKIRAAGYYLDGHTLLPLGNDVSEADQGDTLDTTAAEIQRHRTALSRAGLSAPMQALARHGLLGAETTLFDYGCGRGDDLTALRSNGIAANGWDPYFAPDQQQRPAKVVNLGFVINVIEDFDERIAALRGAFELAEELLVVSTMLYGSAPPPGQPYRDGYLTGRQTFQKYFTQSELKEFVESVLDTEAVAVGPGIMFVFADKGAEQRFLYGRQRSHHALKLLGYRRAQAARSPRVPRPSRREQQLAAHHDLVDALWQAMLNFGRTPEPFEFADYAATVEAFGSWGRATRFVFEVKDTAEFELAAAERRADLLVYLALQLFSKRKRYSHLDESLQRDVKAHFGDYQKALATAQALLLSVADPSTLDDACRAAQAKGLGYYVESDYLQLHASLIERLPAVLRVYLGCGSILYGDLDGIDLVKIHIRSGKLSLMKFDDFDGQPIPLMTERIKIRLRDQDIDFFVYGSPHEPPPLYFKSRYLNEDYRMFEQQSRFDEDLEALSLFDPDGFGPPLQQLQQALASRRLEVSNYALAPSSTIPSLDEPCGAHFTFRHFIECGETWERTRLHNVPQQAATFNALHALATNILDPVIDYFGMIRLTYGFASAALTKEIPGRIAPHLDQHAGHELSRTGKPICSRLGAAIDFLVEDEDMVEVAKWITDNIPFDRLYIYGPNRPIHISYGPEGTHQVVVMSQTASQGRLVPKALTPEKFAAFEWPNG</sequence>
<protein>
    <recommendedName>
        <fullName evidence="3">DNA phosphorothioation-associated methyltransferase</fullName>
    </recommendedName>
</protein>
<comment type="caution">
    <text evidence="1">The sequence shown here is derived from an EMBL/GenBank/DDBJ whole genome shotgun (WGS) entry which is preliminary data.</text>
</comment>
<dbReference type="OrthoDB" id="224775at2"/>
<dbReference type="eggNOG" id="ENOG502Z8FF">
    <property type="taxonomic scope" value="Bacteria"/>
</dbReference>
<dbReference type="STRING" id="1123367.GCA_000621305_02537"/>
<dbReference type="InterPro" id="IPR009045">
    <property type="entry name" value="Zn_M74/Hedgehog-like"/>
</dbReference>
<evidence type="ECO:0000313" key="2">
    <source>
        <dbReference type="Proteomes" id="UP000013232"/>
    </source>
</evidence>
<dbReference type="Gene3D" id="3.30.1380.10">
    <property type="match status" value="1"/>
</dbReference>
<keyword evidence="2" id="KW-1185">Reference proteome</keyword>
<dbReference type="SUPFAM" id="SSF55166">
    <property type="entry name" value="Hedgehog/DD-peptidase"/>
    <property type="match status" value="1"/>
</dbReference>
<dbReference type="NCBIfam" id="TIGR04096">
    <property type="entry name" value="dnd_rel_methyl"/>
    <property type="match status" value="1"/>
</dbReference>
<dbReference type="Proteomes" id="UP000013232">
    <property type="component" value="Unassembled WGS sequence"/>
</dbReference>
<organism evidence="1 2">
    <name type="scientific">Thauera linaloolentis (strain DSM 12138 / JCM 21573 / CCUG 41526 / CIP 105981 / IAM 15112 / NBRC 102519 / 47Lol)</name>
    <dbReference type="NCBI Taxonomy" id="1123367"/>
    <lineage>
        <taxon>Bacteria</taxon>
        <taxon>Pseudomonadati</taxon>
        <taxon>Pseudomonadota</taxon>
        <taxon>Betaproteobacteria</taxon>
        <taxon>Rhodocyclales</taxon>
        <taxon>Zoogloeaceae</taxon>
        <taxon>Thauera</taxon>
    </lineage>
</organism>
<evidence type="ECO:0000313" key="1">
    <source>
        <dbReference type="EMBL" id="ENO88410.1"/>
    </source>
</evidence>